<dbReference type="Gene3D" id="3.40.50.180">
    <property type="entry name" value="Methylesterase CheB, C-terminal domain"/>
    <property type="match status" value="1"/>
</dbReference>
<dbReference type="Proteomes" id="UP001620460">
    <property type="component" value="Unassembled WGS sequence"/>
</dbReference>
<dbReference type="PROSITE" id="PS50122">
    <property type="entry name" value="CHEB"/>
    <property type="match status" value="1"/>
</dbReference>
<evidence type="ECO:0000256" key="3">
    <source>
        <dbReference type="ARBA" id="ARBA00048267"/>
    </source>
</evidence>
<gene>
    <name evidence="6" type="ORF">ISP17_04365</name>
</gene>
<dbReference type="EC" id="3.1.1.61" evidence="2"/>
<comment type="caution">
    <text evidence="4">Lacks conserved residue(s) required for the propagation of feature annotation.</text>
</comment>
<evidence type="ECO:0000256" key="4">
    <source>
        <dbReference type="PROSITE-ProRule" id="PRU00050"/>
    </source>
</evidence>
<proteinExistence type="predicted"/>
<accession>A0ABW8JSN3</accession>
<organism evidence="6 7">
    <name type="scientific">Dyella ginsengisoli</name>
    <dbReference type="NCBI Taxonomy" id="363848"/>
    <lineage>
        <taxon>Bacteria</taxon>
        <taxon>Pseudomonadati</taxon>
        <taxon>Pseudomonadota</taxon>
        <taxon>Gammaproteobacteria</taxon>
        <taxon>Lysobacterales</taxon>
        <taxon>Rhodanobacteraceae</taxon>
        <taxon>Dyella</taxon>
    </lineage>
</organism>
<evidence type="ECO:0000259" key="5">
    <source>
        <dbReference type="PROSITE" id="PS50122"/>
    </source>
</evidence>
<sequence>MAEATAVALLFDDAELGAHLREALHERGASIVHEGGLADLSRALLDRIGADVVVINLDETDDEVFDRLDESIQGDHPRVVFNEADSTRALDGWARARWARHLAAKVMARSDVDPPRPLAAEPEMPAAGVDNSIAEASPVIAAAAPEADLHEAEIAAESESLEAELEALLSGDPLPGEAAEDTFSSTEHTTLQAGFVSSTGVELDTRELDDFELDELALGELDQPLPESPLYDGNFLDAAAAELPAAEEPQPSAPPATRFSTEGLSLLDHDADLPAPTPVEKAPAGEGTARFNLSDEWSLVDEDAVVAAPPAPPRPSASDFGIEKISALDFLTPESEAAGPIPEPFMTLELVSLEEAIAPRAYDAKAGGEMLLEELSGGLSRVVLTGATVGSRASVAEFLRELPQGFRATIVHIQHLGGRPVDELVEELGSHCTMPVRAAVHGQFARPGEIIVVPPDGQLRLTRDGKLEIAPSQDVPASSPSIDASFTAVANVFGVDALAIVFAGQANDAVAGCQAVHDRGGRIWVEDAQGEHYADMVGGVLAEHLADFSGTPAQLAARLIEEY</sequence>
<name>A0ABW8JSN3_9GAMM</name>
<protein>
    <recommendedName>
        <fullName evidence="2">protein-glutamate methylesterase</fullName>
        <ecNumber evidence="2">3.1.1.61</ecNumber>
    </recommendedName>
</protein>
<dbReference type="SUPFAM" id="SSF52738">
    <property type="entry name" value="Methylesterase CheB, C-terminal domain"/>
    <property type="match status" value="1"/>
</dbReference>
<dbReference type="EMBL" id="JADIKM010000001">
    <property type="protein sequence ID" value="MFK2903186.1"/>
    <property type="molecule type" value="Genomic_DNA"/>
</dbReference>
<dbReference type="PANTHER" id="PTHR42872:SF6">
    <property type="entry name" value="PROTEIN-GLUTAMATE METHYLESTERASE_PROTEIN-GLUTAMINE GLUTAMINASE"/>
    <property type="match status" value="1"/>
</dbReference>
<dbReference type="InterPro" id="IPR000673">
    <property type="entry name" value="Sig_transdc_resp-reg_Me-estase"/>
</dbReference>
<evidence type="ECO:0000313" key="6">
    <source>
        <dbReference type="EMBL" id="MFK2903186.1"/>
    </source>
</evidence>
<comment type="caution">
    <text evidence="6">The sequence shown here is derived from an EMBL/GenBank/DDBJ whole genome shotgun (WGS) entry which is preliminary data.</text>
</comment>
<evidence type="ECO:0000256" key="1">
    <source>
        <dbReference type="ARBA" id="ARBA00022801"/>
    </source>
</evidence>
<keyword evidence="7" id="KW-1185">Reference proteome</keyword>
<dbReference type="PANTHER" id="PTHR42872">
    <property type="entry name" value="PROTEIN-GLUTAMATE METHYLESTERASE/PROTEIN-GLUTAMINE GLUTAMINASE"/>
    <property type="match status" value="1"/>
</dbReference>
<feature type="domain" description="CheB-type methylesterase" evidence="5">
    <location>
        <begin position="374"/>
        <end position="538"/>
    </location>
</feature>
<reference evidence="6 7" key="1">
    <citation type="submission" date="2020-10" db="EMBL/GenBank/DDBJ databases">
        <title>Phylogeny of dyella-like bacteria.</title>
        <authorList>
            <person name="Fu J."/>
        </authorList>
    </citation>
    <scope>NUCLEOTIDE SEQUENCE [LARGE SCALE GENOMIC DNA]</scope>
    <source>
        <strain evidence="6 7">Gsoil3046</strain>
    </source>
</reference>
<dbReference type="InterPro" id="IPR035909">
    <property type="entry name" value="CheB_C"/>
</dbReference>
<evidence type="ECO:0000256" key="2">
    <source>
        <dbReference type="ARBA" id="ARBA00039140"/>
    </source>
</evidence>
<dbReference type="RefSeq" id="WP_404630406.1">
    <property type="nucleotide sequence ID" value="NZ_JADIKM010000001.1"/>
</dbReference>
<comment type="catalytic activity">
    <reaction evidence="3">
        <text>[protein]-L-glutamate 5-O-methyl ester + H2O = L-glutamyl-[protein] + methanol + H(+)</text>
        <dbReference type="Rhea" id="RHEA:23236"/>
        <dbReference type="Rhea" id="RHEA-COMP:10208"/>
        <dbReference type="Rhea" id="RHEA-COMP:10311"/>
        <dbReference type="ChEBI" id="CHEBI:15377"/>
        <dbReference type="ChEBI" id="CHEBI:15378"/>
        <dbReference type="ChEBI" id="CHEBI:17790"/>
        <dbReference type="ChEBI" id="CHEBI:29973"/>
        <dbReference type="ChEBI" id="CHEBI:82795"/>
        <dbReference type="EC" id="3.1.1.61"/>
    </reaction>
</comment>
<keyword evidence="1" id="KW-0378">Hydrolase</keyword>
<evidence type="ECO:0000313" key="7">
    <source>
        <dbReference type="Proteomes" id="UP001620460"/>
    </source>
</evidence>
<dbReference type="Pfam" id="PF01339">
    <property type="entry name" value="CheB_methylest"/>
    <property type="match status" value="1"/>
</dbReference>